<dbReference type="Pfam" id="PF12760">
    <property type="entry name" value="Zn_ribbon_IS1595"/>
    <property type="match status" value="1"/>
</dbReference>
<accession>A0A3D9IV08</accession>
<dbReference type="Proteomes" id="UP000256869">
    <property type="component" value="Unassembled WGS sequence"/>
</dbReference>
<gene>
    <name evidence="2" type="ORF">DFP95_10198</name>
</gene>
<dbReference type="InterPro" id="IPR024442">
    <property type="entry name" value="Transposase_Zn_ribbon"/>
</dbReference>
<protein>
    <submittedName>
        <fullName evidence="2">Transposase-like zinc ribbon protein</fullName>
    </submittedName>
</protein>
<feature type="domain" description="Transposase zinc-ribbon" evidence="1">
    <location>
        <begin position="14"/>
        <end position="38"/>
    </location>
</feature>
<evidence type="ECO:0000313" key="2">
    <source>
        <dbReference type="EMBL" id="RED65610.1"/>
    </source>
</evidence>
<dbReference type="OrthoDB" id="2664516at2"/>
<dbReference type="RefSeq" id="WP_115990606.1">
    <property type="nucleotide sequence ID" value="NZ_QRDY01000001.1"/>
</dbReference>
<evidence type="ECO:0000259" key="1">
    <source>
        <dbReference type="Pfam" id="PF12760"/>
    </source>
</evidence>
<sequence length="67" mass="7779">MRAMSVGKFMARFPDEQACRDYIYQIRWPSGFICTKCSANAIDKLISFGVSTVYTIHEYRLIRYTAS</sequence>
<evidence type="ECO:0000313" key="3">
    <source>
        <dbReference type="Proteomes" id="UP000256869"/>
    </source>
</evidence>
<comment type="caution">
    <text evidence="2">The sequence shown here is derived from an EMBL/GenBank/DDBJ whole genome shotgun (WGS) entry which is preliminary data.</text>
</comment>
<proteinExistence type="predicted"/>
<dbReference type="EMBL" id="QRDY01000001">
    <property type="protein sequence ID" value="RED65610.1"/>
    <property type="molecule type" value="Genomic_DNA"/>
</dbReference>
<reference evidence="2 3" key="1">
    <citation type="submission" date="2018-07" db="EMBL/GenBank/DDBJ databases">
        <title>Genomic Encyclopedia of Type Strains, Phase III (KMG-III): the genomes of soil and plant-associated and newly described type strains.</title>
        <authorList>
            <person name="Whitman W."/>
        </authorList>
    </citation>
    <scope>NUCLEOTIDE SEQUENCE [LARGE SCALE GENOMIC DNA]</scope>
    <source>
        <strain evidence="2 3">CECT 8236</strain>
    </source>
</reference>
<organism evidence="2 3">
    <name type="scientific">Cohnella lupini</name>
    <dbReference type="NCBI Taxonomy" id="1294267"/>
    <lineage>
        <taxon>Bacteria</taxon>
        <taxon>Bacillati</taxon>
        <taxon>Bacillota</taxon>
        <taxon>Bacilli</taxon>
        <taxon>Bacillales</taxon>
        <taxon>Paenibacillaceae</taxon>
        <taxon>Cohnella</taxon>
    </lineage>
</organism>
<name>A0A3D9IV08_9BACL</name>
<keyword evidence="3" id="KW-1185">Reference proteome</keyword>
<dbReference type="AlphaFoldDB" id="A0A3D9IV08"/>